<comment type="catalytic activity">
    <reaction evidence="6 9">
        <text>L-glutamate 5-semialdehyde + NAD(+) + H2O = L-glutamate + NADH + 2 H(+)</text>
        <dbReference type="Rhea" id="RHEA:30235"/>
        <dbReference type="ChEBI" id="CHEBI:15377"/>
        <dbReference type="ChEBI" id="CHEBI:15378"/>
        <dbReference type="ChEBI" id="CHEBI:29985"/>
        <dbReference type="ChEBI" id="CHEBI:57540"/>
        <dbReference type="ChEBI" id="CHEBI:57945"/>
        <dbReference type="ChEBI" id="CHEBI:58066"/>
        <dbReference type="EC" id="1.2.1.88"/>
    </reaction>
</comment>
<feature type="domain" description="Aldehyde dehydrogenase" evidence="11">
    <location>
        <begin position="64"/>
        <end position="525"/>
    </location>
</feature>
<dbReference type="AlphaFoldDB" id="A0AAV7YD05"/>
<reference evidence="12" key="2">
    <citation type="submission" date="2022-08" db="EMBL/GenBank/DDBJ databases">
        <title>Novel sulphate-reducing endosymbionts in the free-living metamonad Anaeramoeba.</title>
        <authorList>
            <person name="Jerlstrom-Hultqvist J."/>
            <person name="Cepicka I."/>
            <person name="Gallot-Lavallee L."/>
            <person name="Salas-Leiva D."/>
            <person name="Curtis B.A."/>
            <person name="Zahonova K."/>
            <person name="Pipaliya S."/>
            <person name="Dacks J."/>
            <person name="Roger A.J."/>
        </authorList>
    </citation>
    <scope>NUCLEOTIDE SEQUENCE</scope>
    <source>
        <strain evidence="12">Busselton2</strain>
    </source>
</reference>
<evidence type="ECO:0000259" key="11">
    <source>
        <dbReference type="Pfam" id="PF00171"/>
    </source>
</evidence>
<dbReference type="InterPro" id="IPR016160">
    <property type="entry name" value="Ald_DH_CS_CYS"/>
</dbReference>
<evidence type="ECO:0000256" key="9">
    <source>
        <dbReference type="RuleBase" id="RU366016"/>
    </source>
</evidence>
<dbReference type="SUPFAM" id="SSF53720">
    <property type="entry name" value="ALDH-like"/>
    <property type="match status" value="1"/>
</dbReference>
<sequence>MEQFSRVNIPIPQNESCRDYDPNSKEAKEILEECRRLREEFEFEVPIIINGKEIRTEKKGRQPICSDHKKTLCTFSNASEEIVNQAIEGALEAKKKWMNLPFHSRASIFLKAADLISGKYRTKLLAATMLGQGKNIWQAEIDVIGEACDFLRFNTYYAQKIYERQPEINPKTIWNTLEWRPLEGYVVAITPFNFVAIGLNLPTSPALMGNVVVWKPGSTSIYANYLMYKILEEAGLPSGVIQFVPGMGRQIGNTLINNKNFSGIHFTGSTATFKKIWLQTAENTINLYKNYPRIVGETGGKNFHIYHKDFDFESGINGIIRSAFEYQGQKCSACSRAYIPESIWEKFQNKLVDEVSKIKVGQSDDLSVFMTAVIDQKSFNRIKGYIDEAKEDKEVELVCGGKYDDSEGYYIYPTIYKTTNPKHKLLQEEIFGPVLTVYVYPDEKFIETLHLADQTSPYALTGSIYCTDRELIVKATEILRYSAGNFYINCKSTGSVVGQQPFGGHRASGNNQKAGAMDNLQNWVTPRSIKESFSGLKTWKYNHMLVEKK</sequence>
<dbReference type="FunFam" id="3.40.309.10:FF:000005">
    <property type="entry name" value="1-pyrroline-5-carboxylate dehydrogenase 1"/>
    <property type="match status" value="1"/>
</dbReference>
<dbReference type="Proteomes" id="UP001146793">
    <property type="component" value="Unassembled WGS sequence"/>
</dbReference>
<dbReference type="NCBIfam" id="TIGR01236">
    <property type="entry name" value="D1pyr5carbox1"/>
    <property type="match status" value="1"/>
</dbReference>
<dbReference type="PROSITE" id="PS00687">
    <property type="entry name" value="ALDEHYDE_DEHYDR_GLU"/>
    <property type="match status" value="1"/>
</dbReference>
<proteinExistence type="inferred from homology"/>
<name>A0AAV7YD05_9EUKA</name>
<keyword evidence="4 9" id="KW-0520">NAD</keyword>
<evidence type="ECO:0000313" key="14">
    <source>
        <dbReference type="Proteomes" id="UP001146793"/>
    </source>
</evidence>
<keyword evidence="3 8" id="KW-0560">Oxidoreductase</keyword>
<dbReference type="Pfam" id="PF00171">
    <property type="entry name" value="Aldedh"/>
    <property type="match status" value="1"/>
</dbReference>
<evidence type="ECO:0000256" key="3">
    <source>
        <dbReference type="ARBA" id="ARBA00023002"/>
    </source>
</evidence>
<dbReference type="GO" id="GO:0003842">
    <property type="term" value="F:L-glutamate gamma-semialdehyde dehydrogenase activity"/>
    <property type="evidence" value="ECO:0007669"/>
    <property type="project" value="UniProtKB-UniRule"/>
</dbReference>
<evidence type="ECO:0000313" key="15">
    <source>
        <dbReference type="Proteomes" id="UP001150062"/>
    </source>
</evidence>
<dbReference type="InterPro" id="IPR050485">
    <property type="entry name" value="Proline_metab_enzyme"/>
</dbReference>
<comment type="pathway">
    <text evidence="1 9">Amino-acid degradation; L-proline degradation into L-glutamate; L-glutamate from L-proline: step 2/2.</text>
</comment>
<comment type="similarity">
    <text evidence="2 8">Belongs to the aldehyde dehydrogenase family.</text>
</comment>
<dbReference type="Gene3D" id="3.40.309.10">
    <property type="entry name" value="Aldehyde Dehydrogenase, Chain A, domain 2"/>
    <property type="match status" value="1"/>
</dbReference>
<dbReference type="FunFam" id="3.40.605.10:FF:000006">
    <property type="entry name" value="1-pyrroline-5-carboxylate dehydrogenase"/>
    <property type="match status" value="1"/>
</dbReference>
<evidence type="ECO:0000256" key="2">
    <source>
        <dbReference type="ARBA" id="ARBA00009986"/>
    </source>
</evidence>
<evidence type="ECO:0000256" key="7">
    <source>
        <dbReference type="PROSITE-ProRule" id="PRU10007"/>
    </source>
</evidence>
<evidence type="ECO:0000256" key="5">
    <source>
        <dbReference type="ARBA" id="ARBA00023062"/>
    </source>
</evidence>
<dbReference type="PANTHER" id="PTHR42862:SF1">
    <property type="entry name" value="DELTA-1-PYRROLINE-5-CARBOXYLATE DEHYDROGENASE 2, ISOFORM A-RELATED"/>
    <property type="match status" value="1"/>
</dbReference>
<dbReference type="InterPro" id="IPR005931">
    <property type="entry name" value="P5CDH/ALDH4A1"/>
</dbReference>
<evidence type="ECO:0000256" key="10">
    <source>
        <dbReference type="RuleBase" id="RU366030"/>
    </source>
</evidence>
<dbReference type="Proteomes" id="UP001150062">
    <property type="component" value="Unassembled WGS sequence"/>
</dbReference>
<dbReference type="CDD" id="cd07123">
    <property type="entry name" value="ALDH_F4-17_P5CDH"/>
    <property type="match status" value="1"/>
</dbReference>
<keyword evidence="15" id="KW-1185">Reference proteome</keyword>
<dbReference type="InterPro" id="IPR016163">
    <property type="entry name" value="Ald_DH_C"/>
</dbReference>
<dbReference type="GO" id="GO:0005759">
    <property type="term" value="C:mitochondrial matrix"/>
    <property type="evidence" value="ECO:0007669"/>
    <property type="project" value="TreeGrafter"/>
</dbReference>
<dbReference type="EC" id="1.2.1.88" evidence="9"/>
<dbReference type="InterPro" id="IPR016162">
    <property type="entry name" value="Ald_DH_N"/>
</dbReference>
<evidence type="ECO:0000256" key="1">
    <source>
        <dbReference type="ARBA" id="ARBA00004786"/>
    </source>
</evidence>
<dbReference type="EMBL" id="JAOAOG010000264">
    <property type="protein sequence ID" value="KAJ6235097.1"/>
    <property type="molecule type" value="Genomic_DNA"/>
</dbReference>
<dbReference type="EMBL" id="JANTQA010000070">
    <property type="protein sequence ID" value="KAJ3425364.1"/>
    <property type="molecule type" value="Genomic_DNA"/>
</dbReference>
<evidence type="ECO:0000313" key="12">
    <source>
        <dbReference type="EMBL" id="KAJ3425364.1"/>
    </source>
</evidence>
<dbReference type="PROSITE" id="PS00070">
    <property type="entry name" value="ALDEHYDE_DEHYDR_CYS"/>
    <property type="match status" value="1"/>
</dbReference>
<dbReference type="PANTHER" id="PTHR42862">
    <property type="entry name" value="DELTA-1-PYRROLINE-5-CARBOXYLATE DEHYDROGENASE 1, ISOFORM A-RELATED"/>
    <property type="match status" value="1"/>
</dbReference>
<gene>
    <name evidence="12" type="ORF">M0812_27802</name>
    <name evidence="13" type="ORF">M0813_03780</name>
</gene>
<feature type="active site" evidence="7">
    <location>
        <position position="297"/>
    </location>
</feature>
<dbReference type="GO" id="GO:0010133">
    <property type="term" value="P:L-proline catabolic process to L-glutamate"/>
    <property type="evidence" value="ECO:0007669"/>
    <property type="project" value="UniProtKB-UniRule"/>
</dbReference>
<evidence type="ECO:0000313" key="13">
    <source>
        <dbReference type="EMBL" id="KAJ6235097.1"/>
    </source>
</evidence>
<comment type="caution">
    <text evidence="12">The sequence shown here is derived from an EMBL/GenBank/DDBJ whole genome shotgun (WGS) entry which is preliminary data.</text>
</comment>
<dbReference type="InterPro" id="IPR016161">
    <property type="entry name" value="Ald_DH/histidinol_DH"/>
</dbReference>
<evidence type="ECO:0000256" key="8">
    <source>
        <dbReference type="RuleBase" id="RU003345"/>
    </source>
</evidence>
<reference evidence="13" key="1">
    <citation type="submission" date="2022-08" db="EMBL/GenBank/DDBJ databases">
        <title>Novel sulfate-reducing endosymbionts in the free-living metamonad Anaeramoeba.</title>
        <authorList>
            <person name="Jerlstrom-Hultqvist J."/>
            <person name="Cepicka I."/>
            <person name="Gallot-Lavallee L."/>
            <person name="Salas-Leiva D."/>
            <person name="Curtis B.A."/>
            <person name="Zahonova K."/>
            <person name="Pipaliya S."/>
            <person name="Dacks J."/>
            <person name="Roger A.J."/>
        </authorList>
    </citation>
    <scope>NUCLEOTIDE SEQUENCE</scope>
    <source>
        <strain evidence="13">Schooner1</strain>
    </source>
</reference>
<protein>
    <recommendedName>
        <fullName evidence="9 10">Multifunctional fusion protein</fullName>
    </recommendedName>
    <domain>
        <recommendedName>
            <fullName evidence="10">Delta-1-pyrroline-5-carboxylate dehydrogenase</fullName>
            <shortName evidence="10">P5C dehydrogenase</shortName>
        </recommendedName>
        <alternativeName>
            <fullName evidence="9">L-glutamate gamma-semialdehyde dehydrogenase</fullName>
        </alternativeName>
    </domain>
    <domain>
        <recommendedName>
            <fullName evidence="9">L-glutamate gamma-semialdehyde dehydrogenase</fullName>
            <ecNumber evidence="9">1.2.1.88</ecNumber>
        </recommendedName>
    </domain>
</protein>
<evidence type="ECO:0000256" key="4">
    <source>
        <dbReference type="ARBA" id="ARBA00023027"/>
    </source>
</evidence>
<dbReference type="Gene3D" id="3.40.605.10">
    <property type="entry name" value="Aldehyde Dehydrogenase, Chain A, domain 1"/>
    <property type="match status" value="1"/>
</dbReference>
<keyword evidence="5 9" id="KW-0642">Proline metabolism</keyword>
<dbReference type="InterPro" id="IPR029510">
    <property type="entry name" value="Ald_DH_CS_GLU"/>
</dbReference>
<organism evidence="12 14">
    <name type="scientific">Anaeramoeba flamelloides</name>
    <dbReference type="NCBI Taxonomy" id="1746091"/>
    <lineage>
        <taxon>Eukaryota</taxon>
        <taxon>Metamonada</taxon>
        <taxon>Anaeramoebidae</taxon>
        <taxon>Anaeramoeba</taxon>
    </lineage>
</organism>
<evidence type="ECO:0000256" key="6">
    <source>
        <dbReference type="ARBA" id="ARBA00048142"/>
    </source>
</evidence>
<dbReference type="InterPro" id="IPR015590">
    <property type="entry name" value="Aldehyde_DH_dom"/>
</dbReference>
<accession>A0AAV7YD05</accession>